<accession>A0ABD3WN22</accession>
<dbReference type="InterPro" id="IPR040398">
    <property type="entry name" value="Not1"/>
</dbReference>
<evidence type="ECO:0000313" key="2">
    <source>
        <dbReference type="EMBL" id="KAL3874875.1"/>
    </source>
</evidence>
<dbReference type="Gene3D" id="1.25.40.790">
    <property type="match status" value="1"/>
</dbReference>
<comment type="caution">
    <text evidence="2">The sequence shown here is derived from an EMBL/GenBank/DDBJ whole genome shotgun (WGS) entry which is preliminary data.</text>
</comment>
<gene>
    <name evidence="2" type="ORF">ACJMK2_037832</name>
</gene>
<reference evidence="2 3" key="1">
    <citation type="submission" date="2024-11" db="EMBL/GenBank/DDBJ databases">
        <title>Chromosome-level genome assembly of the freshwater bivalve Anodonta woodiana.</title>
        <authorList>
            <person name="Chen X."/>
        </authorList>
    </citation>
    <scope>NUCLEOTIDE SEQUENCE [LARGE SCALE GENOMIC DNA]</scope>
    <source>
        <strain evidence="2">MN2024</strain>
        <tissue evidence="2">Gills</tissue>
    </source>
</reference>
<dbReference type="EMBL" id="JBJQND010000006">
    <property type="protein sequence ID" value="KAL3874875.1"/>
    <property type="molecule type" value="Genomic_DNA"/>
</dbReference>
<evidence type="ECO:0000313" key="3">
    <source>
        <dbReference type="Proteomes" id="UP001634394"/>
    </source>
</evidence>
<protein>
    <recommendedName>
        <fullName evidence="1">CCR4-Not complex component Not1 C-terminal domain-containing protein</fullName>
    </recommendedName>
</protein>
<organism evidence="2 3">
    <name type="scientific">Sinanodonta woodiana</name>
    <name type="common">Chinese pond mussel</name>
    <name type="synonym">Anodonta woodiana</name>
    <dbReference type="NCBI Taxonomy" id="1069815"/>
    <lineage>
        <taxon>Eukaryota</taxon>
        <taxon>Metazoa</taxon>
        <taxon>Spiralia</taxon>
        <taxon>Lophotrochozoa</taxon>
        <taxon>Mollusca</taxon>
        <taxon>Bivalvia</taxon>
        <taxon>Autobranchia</taxon>
        <taxon>Heteroconchia</taxon>
        <taxon>Palaeoheterodonta</taxon>
        <taxon>Unionida</taxon>
        <taxon>Unionoidea</taxon>
        <taxon>Unionidae</taxon>
        <taxon>Unioninae</taxon>
        <taxon>Sinanodonta</taxon>
    </lineage>
</organism>
<dbReference type="Gene3D" id="1.25.40.800">
    <property type="match status" value="1"/>
</dbReference>
<dbReference type="Pfam" id="PF04054">
    <property type="entry name" value="Not1"/>
    <property type="match status" value="1"/>
</dbReference>
<keyword evidence="3" id="KW-1185">Reference proteome</keyword>
<dbReference type="InterPro" id="IPR007196">
    <property type="entry name" value="CCR4-Not_Not1_C"/>
</dbReference>
<dbReference type="PANTHER" id="PTHR13162:SF8">
    <property type="entry name" value="CCR4-NOT TRANSCRIPTION COMPLEX SUBUNIT 1"/>
    <property type="match status" value="1"/>
</dbReference>
<evidence type="ECO:0000259" key="1">
    <source>
        <dbReference type="Pfam" id="PF04054"/>
    </source>
</evidence>
<proteinExistence type="predicted"/>
<sequence length="453" mass="53037">MLDVVQKLENSEMHAQTLINRFRTMSTLDSDNYRTLHEDTINLLRDMLRKFPEFLCEYHFEFMGAISPQGIEMRSLISCAYPRYMDLPNRMNTDRHVDELPEMQLRPPTSPAFVKLIEKMPFKSLLDSYLETGNPVSVFPTVLHYISRNDIDHYAIFPRINAIVLYVGIHALKNKDMTPSIISTATSFHNKFFSSLIDRLDYIGRRYLLTAIVDQLTYINGITQYFSRLLHYLFEFESILGEQVHREIAIVIVERVPFQSCPWGLVHTVGKLSKIPLFDFYANEYFDSSTEIQGEMSLSTLQLHDQSFTLYTLLICYSILKCLSTLRVSHIIFNISYFCCRVIILLLPFHCKLLNHFGFLGIKYQIVGIKGQGKISSEILNSCLCIQKHVHLSFNAICRCYHHRNKVIKEQRNLTYIATTLQILYHILLHRFWDLIIFIYKNKLKLVRKAFLN</sequence>
<feature type="domain" description="CCR4-Not complex component Not1 C-terminal" evidence="1">
    <location>
        <begin position="30"/>
        <end position="293"/>
    </location>
</feature>
<dbReference type="AlphaFoldDB" id="A0ABD3WN22"/>
<name>A0ABD3WN22_SINWO</name>
<dbReference type="PANTHER" id="PTHR13162">
    <property type="entry name" value="CCR4-NOT TRANSCRIPTION COMPLEX"/>
    <property type="match status" value="1"/>
</dbReference>
<dbReference type="Proteomes" id="UP001634394">
    <property type="component" value="Unassembled WGS sequence"/>
</dbReference>